<dbReference type="AlphaFoldDB" id="A0A329G5H9"/>
<protein>
    <submittedName>
        <fullName evidence="1">Uncharacterized protein</fullName>
    </submittedName>
</protein>
<reference evidence="1" key="1">
    <citation type="submission" date="2020-08" db="EMBL/GenBank/DDBJ databases">
        <title>Complete genome sequence of Weissella confusa strain FS54 provides insights into metabolic potential.</title>
        <authorList>
            <person name="Fhoula I."/>
            <person name="Najjari A."/>
            <person name="Lekired A."/>
            <person name="Bessrour-Aouam N."/>
            <person name="Jaballah S."/>
            <person name="Klibi N."/>
            <person name="Ouzari H.-I."/>
        </authorList>
    </citation>
    <scope>NUCLEOTIDE SEQUENCE</scope>
    <source>
        <strain evidence="1">FS54</strain>
    </source>
</reference>
<accession>A0A329G5H9</accession>
<name>A0A329G5H9_WEICO</name>
<evidence type="ECO:0000313" key="2">
    <source>
        <dbReference type="Proteomes" id="UP000650485"/>
    </source>
</evidence>
<dbReference type="EMBL" id="JACSZT010000020">
    <property type="protein sequence ID" value="MBC6499623.1"/>
    <property type="molecule type" value="Genomic_DNA"/>
</dbReference>
<dbReference type="RefSeq" id="WP_112464159.1">
    <property type="nucleotide sequence ID" value="NZ_CABJBN010000002.1"/>
</dbReference>
<proteinExistence type="predicted"/>
<comment type="caution">
    <text evidence="1">The sequence shown here is derived from an EMBL/GenBank/DDBJ whole genome shotgun (WGS) entry which is preliminary data.</text>
</comment>
<gene>
    <name evidence="1" type="ORF">H7R52_15965</name>
</gene>
<sequence length="176" mass="20177">MLFLVQNQDGQIVFHFQGENGYQVEKIDATDLYTMMPRRRAELLVTLTAGENMTDVMLLKHEAGLTHADTEILTIPQLHDITLVEYKKADARQTNRENTLMMTLTLVIVAPILFTLLDNVVLRHFGLSILDSEIGAFGILVVVYLAWFIMTYTKLGERIEEWVMIHLAQIRRTGEQ</sequence>
<evidence type="ECO:0000313" key="1">
    <source>
        <dbReference type="EMBL" id="MBC6499623.1"/>
    </source>
</evidence>
<organism evidence="1 2">
    <name type="scientific">Weissella confusa</name>
    <name type="common">Lactobacillus confusus</name>
    <dbReference type="NCBI Taxonomy" id="1583"/>
    <lineage>
        <taxon>Bacteria</taxon>
        <taxon>Bacillati</taxon>
        <taxon>Bacillota</taxon>
        <taxon>Bacilli</taxon>
        <taxon>Lactobacillales</taxon>
        <taxon>Lactobacillaceae</taxon>
        <taxon>Weissella</taxon>
    </lineage>
</organism>
<dbReference type="Proteomes" id="UP000650485">
    <property type="component" value="Unassembled WGS sequence"/>
</dbReference>